<dbReference type="Pfam" id="PF03992">
    <property type="entry name" value="ABM"/>
    <property type="match status" value="1"/>
</dbReference>
<comment type="caution">
    <text evidence="2">The sequence shown here is derived from an EMBL/GenBank/DDBJ whole genome shotgun (WGS) entry which is preliminary data.</text>
</comment>
<dbReference type="Proteomes" id="UP000323011">
    <property type="component" value="Unassembled WGS sequence"/>
</dbReference>
<dbReference type="Gene3D" id="3.30.70.100">
    <property type="match status" value="1"/>
</dbReference>
<sequence>MAVAVVTERMVLAGKERSLMRLLKQLQSKAALHPGYITSRAYRDEKDERRIMVLSEWAHQSAWESWEGRSADRKAISGEIADCLFGPTNHRVYSCVAAEQGDDFRL</sequence>
<dbReference type="Proteomes" id="UP000325113">
    <property type="component" value="Unassembled WGS sequence"/>
</dbReference>
<gene>
    <name evidence="5" type="ORF">FNF27_07788</name>
    <name evidence="4" type="ORF">FNF28_04985</name>
    <name evidence="2" type="ORF">FNF29_08019</name>
    <name evidence="3" type="ORF">FNF31_07017</name>
</gene>
<dbReference type="Proteomes" id="UP000322899">
    <property type="component" value="Unassembled WGS sequence"/>
</dbReference>
<evidence type="ECO:0000313" key="9">
    <source>
        <dbReference type="Proteomes" id="UP000325113"/>
    </source>
</evidence>
<dbReference type="SUPFAM" id="SSF54909">
    <property type="entry name" value="Dimeric alpha+beta barrel"/>
    <property type="match status" value="1"/>
</dbReference>
<organism evidence="2 7">
    <name type="scientific">Cafeteria roenbergensis</name>
    <name type="common">Marine flagellate</name>
    <dbReference type="NCBI Taxonomy" id="33653"/>
    <lineage>
        <taxon>Eukaryota</taxon>
        <taxon>Sar</taxon>
        <taxon>Stramenopiles</taxon>
        <taxon>Bigyra</taxon>
        <taxon>Opalozoa</taxon>
        <taxon>Bicosoecida</taxon>
        <taxon>Cafeteriaceae</taxon>
        <taxon>Cafeteria</taxon>
    </lineage>
</organism>
<evidence type="ECO:0000313" key="6">
    <source>
        <dbReference type="Proteomes" id="UP000322899"/>
    </source>
</evidence>
<evidence type="ECO:0000313" key="5">
    <source>
        <dbReference type="EMBL" id="KAA0164533.1"/>
    </source>
</evidence>
<evidence type="ECO:0000259" key="1">
    <source>
        <dbReference type="PROSITE" id="PS51725"/>
    </source>
</evidence>
<proteinExistence type="predicted"/>
<protein>
    <recommendedName>
        <fullName evidence="1">ABM domain-containing protein</fullName>
    </recommendedName>
</protein>
<evidence type="ECO:0000313" key="8">
    <source>
        <dbReference type="Proteomes" id="UP000324907"/>
    </source>
</evidence>
<evidence type="ECO:0000313" key="7">
    <source>
        <dbReference type="Proteomes" id="UP000323011"/>
    </source>
</evidence>
<dbReference type="AlphaFoldDB" id="A0A5A8C0T3"/>
<reference evidence="6 7" key="1">
    <citation type="submission" date="2019-07" db="EMBL/GenBank/DDBJ databases">
        <title>Genomes of Cafeteria roenbergensis.</title>
        <authorList>
            <person name="Fischer M.G."/>
            <person name="Hackl T."/>
            <person name="Roman M."/>
        </authorList>
    </citation>
    <scope>NUCLEOTIDE SEQUENCE [LARGE SCALE GENOMIC DNA]</scope>
    <source>
        <strain evidence="2 7">BVI</strain>
        <strain evidence="3 9">Cflag</strain>
        <strain evidence="5 6">E4-10P</strain>
        <strain evidence="4 8">RCC970-E3</strain>
    </source>
</reference>
<accession>A0A5A8C0T3</accession>
<evidence type="ECO:0000313" key="4">
    <source>
        <dbReference type="EMBL" id="KAA0161636.1"/>
    </source>
</evidence>
<dbReference type="EMBL" id="VLTL01000092">
    <property type="protein sequence ID" value="KAA0161636.1"/>
    <property type="molecule type" value="Genomic_DNA"/>
</dbReference>
<dbReference type="InterPro" id="IPR011008">
    <property type="entry name" value="Dimeric_a/b-barrel"/>
</dbReference>
<dbReference type="PROSITE" id="PS51725">
    <property type="entry name" value="ABM"/>
    <property type="match status" value="1"/>
</dbReference>
<dbReference type="EMBL" id="VLTN01000085">
    <property type="protein sequence ID" value="KAA0146488.1"/>
    <property type="molecule type" value="Genomic_DNA"/>
</dbReference>
<name>A0A5A8C0T3_CAFRO</name>
<dbReference type="Proteomes" id="UP000324907">
    <property type="component" value="Unassembled WGS sequence"/>
</dbReference>
<dbReference type="InterPro" id="IPR007138">
    <property type="entry name" value="ABM_dom"/>
</dbReference>
<dbReference type="EMBL" id="VLTO01000101">
    <property type="protein sequence ID" value="KAA0164533.1"/>
    <property type="molecule type" value="Genomic_DNA"/>
</dbReference>
<feature type="domain" description="ABM" evidence="1">
    <location>
        <begin position="3"/>
        <end position="92"/>
    </location>
</feature>
<dbReference type="EMBL" id="VLTM01000123">
    <property type="protein sequence ID" value="KAA0150497.1"/>
    <property type="molecule type" value="Genomic_DNA"/>
</dbReference>
<evidence type="ECO:0000313" key="3">
    <source>
        <dbReference type="EMBL" id="KAA0150497.1"/>
    </source>
</evidence>
<evidence type="ECO:0000313" key="2">
    <source>
        <dbReference type="EMBL" id="KAA0146488.1"/>
    </source>
</evidence>
<keyword evidence="7" id="KW-1185">Reference proteome</keyword>